<accession>A0ACC1NXI3</accession>
<proteinExistence type="predicted"/>
<evidence type="ECO:0000313" key="2">
    <source>
        <dbReference type="Proteomes" id="UP001144978"/>
    </source>
</evidence>
<dbReference type="EMBL" id="JANSHE010003877">
    <property type="protein sequence ID" value="KAJ2983612.1"/>
    <property type="molecule type" value="Genomic_DNA"/>
</dbReference>
<dbReference type="Proteomes" id="UP001144978">
    <property type="component" value="Unassembled WGS sequence"/>
</dbReference>
<gene>
    <name evidence="1" type="ORF">NUW54_g10615</name>
</gene>
<organism evidence="1 2">
    <name type="scientific">Trametes sanguinea</name>
    <dbReference type="NCBI Taxonomy" id="158606"/>
    <lineage>
        <taxon>Eukaryota</taxon>
        <taxon>Fungi</taxon>
        <taxon>Dikarya</taxon>
        <taxon>Basidiomycota</taxon>
        <taxon>Agaricomycotina</taxon>
        <taxon>Agaricomycetes</taxon>
        <taxon>Polyporales</taxon>
        <taxon>Polyporaceae</taxon>
        <taxon>Trametes</taxon>
    </lineage>
</organism>
<protein>
    <submittedName>
        <fullName evidence="1">Uncharacterized protein</fullName>
    </submittedName>
</protein>
<reference evidence="1" key="1">
    <citation type="submission" date="2022-08" db="EMBL/GenBank/DDBJ databases">
        <title>Genome Sequence of Pycnoporus sanguineus.</title>
        <authorList>
            <person name="Buettner E."/>
        </authorList>
    </citation>
    <scope>NUCLEOTIDE SEQUENCE</scope>
    <source>
        <strain evidence="1">CG-C14</strain>
    </source>
</reference>
<evidence type="ECO:0000313" key="1">
    <source>
        <dbReference type="EMBL" id="KAJ2983612.1"/>
    </source>
</evidence>
<comment type="caution">
    <text evidence="1">The sequence shown here is derived from an EMBL/GenBank/DDBJ whole genome shotgun (WGS) entry which is preliminary data.</text>
</comment>
<sequence length="313" mass="34489">MSGQSKPLIVLLCLDCYDLFEAVHAHLSSALEARSEVHIAKTRVEALRFLFSTSRPRVVIACDAAVTSAEHLEVHHHLVEYVRAGGTAIYAGALSSMISFYAMESIFKVAWGLPWSKGTYHRETYVRNEREKSIDHKQLEKSYSMKANCISNVSPEHALYVAQYEVRKLRQGQVEAAVAFAPVGKGRLGYVGDVNGEIATTAVVIAMCFYPSSRAPAAPGLVSLFHVSTTSHAQEPSILIMSFIGISDRERYAQLYRALRRNASVTEVWDPRAALQALSSPHRFSGVLIVDGAPIEPEHAQIASRLAEYTRSA</sequence>
<name>A0ACC1NXI3_9APHY</name>
<keyword evidence="2" id="KW-1185">Reference proteome</keyword>